<evidence type="ECO:0000313" key="3">
    <source>
        <dbReference type="Proteomes" id="UP001648503"/>
    </source>
</evidence>
<feature type="compositionally biased region" description="Basic residues" evidence="1">
    <location>
        <begin position="236"/>
        <end position="252"/>
    </location>
</feature>
<keyword evidence="3" id="KW-1185">Reference proteome</keyword>
<feature type="compositionally biased region" description="Polar residues" evidence="1">
    <location>
        <begin position="886"/>
        <end position="897"/>
    </location>
</feature>
<feature type="compositionally biased region" description="Low complexity" evidence="1">
    <location>
        <begin position="550"/>
        <end position="560"/>
    </location>
</feature>
<dbReference type="EMBL" id="JAFCIX010000577">
    <property type="protein sequence ID" value="KAH6585890.1"/>
    <property type="molecule type" value="Genomic_DNA"/>
</dbReference>
<organism evidence="2 3">
    <name type="scientific">Batrachochytrium salamandrivorans</name>
    <dbReference type="NCBI Taxonomy" id="1357716"/>
    <lineage>
        <taxon>Eukaryota</taxon>
        <taxon>Fungi</taxon>
        <taxon>Fungi incertae sedis</taxon>
        <taxon>Chytridiomycota</taxon>
        <taxon>Chytridiomycota incertae sedis</taxon>
        <taxon>Chytridiomycetes</taxon>
        <taxon>Rhizophydiales</taxon>
        <taxon>Rhizophydiales incertae sedis</taxon>
        <taxon>Batrachochytrium</taxon>
    </lineage>
</organism>
<feature type="compositionally biased region" description="Basic and acidic residues" evidence="1">
    <location>
        <begin position="833"/>
        <end position="846"/>
    </location>
</feature>
<gene>
    <name evidence="2" type="ORF">BASA50_000836</name>
</gene>
<dbReference type="Proteomes" id="UP001648503">
    <property type="component" value="Unassembled WGS sequence"/>
</dbReference>
<feature type="region of interest" description="Disordered" evidence="1">
    <location>
        <begin position="227"/>
        <end position="361"/>
    </location>
</feature>
<comment type="caution">
    <text evidence="2">The sequence shown here is derived from an EMBL/GenBank/DDBJ whole genome shotgun (WGS) entry which is preliminary data.</text>
</comment>
<evidence type="ECO:0000256" key="1">
    <source>
        <dbReference type="SAM" id="MobiDB-lite"/>
    </source>
</evidence>
<feature type="compositionally biased region" description="Polar residues" evidence="1">
    <location>
        <begin position="391"/>
        <end position="419"/>
    </location>
</feature>
<feature type="compositionally biased region" description="Basic and acidic residues" evidence="1">
    <location>
        <begin position="511"/>
        <end position="522"/>
    </location>
</feature>
<feature type="compositionally biased region" description="Basic and acidic residues" evidence="1">
    <location>
        <begin position="269"/>
        <end position="280"/>
    </location>
</feature>
<reference evidence="2 3" key="1">
    <citation type="submission" date="2021-02" db="EMBL/GenBank/DDBJ databases">
        <title>Variation within the Batrachochytrium salamandrivorans European outbreak.</title>
        <authorList>
            <person name="Kelly M."/>
            <person name="Pasmans F."/>
            <person name="Shea T.P."/>
            <person name="Munoz J.F."/>
            <person name="Carranza S."/>
            <person name="Cuomo C.A."/>
            <person name="Martel A."/>
        </authorList>
    </citation>
    <scope>NUCLEOTIDE SEQUENCE [LARGE SCALE GENOMIC DNA]</scope>
    <source>
        <strain evidence="2 3">AMFP18/2</strain>
    </source>
</reference>
<feature type="region of interest" description="Disordered" evidence="1">
    <location>
        <begin position="107"/>
        <end position="212"/>
    </location>
</feature>
<accession>A0ABQ8ESG3</accession>
<proteinExistence type="predicted"/>
<feature type="compositionally biased region" description="Low complexity" evidence="1">
    <location>
        <begin position="1018"/>
        <end position="1029"/>
    </location>
</feature>
<feature type="region of interest" description="Disordered" evidence="1">
    <location>
        <begin position="502"/>
        <end position="956"/>
    </location>
</feature>
<feature type="compositionally biased region" description="Low complexity" evidence="1">
    <location>
        <begin position="179"/>
        <end position="190"/>
    </location>
</feature>
<name>A0ABQ8ESG3_9FUNG</name>
<feature type="compositionally biased region" description="Polar residues" evidence="1">
    <location>
        <begin position="283"/>
        <end position="295"/>
    </location>
</feature>
<feature type="compositionally biased region" description="Low complexity" evidence="1">
    <location>
        <begin position="914"/>
        <end position="928"/>
    </location>
</feature>
<sequence>MTKHWQQQFDAQYLHNNYKHAIPSNTYATLAAAVDRPASSSVGRVTADTRRSVQAVRTKMLGLASAPWGVLEYMSFMGPPTEYSKAGQAAAQAVAQAAIQLMHPRPTEGVATASSTTAKTTGTADGLLDSSSRLGSTTTTTTTKISKHLPPSGKGTSPSHSVMIEGRSQQQQGPSDGVALSLSSASTSSSPPLPSRKDLPSAPTDLVRASSDQSCLPVVSSALGATLLLPPGSGRSHSRSHNQSHSQSHSRPHNQSSTKDVSGSSHKRHPEESVATHKDSAVPPSTVTITTPNTSNDRKDGILHSVCKTPKPTGCDSQEPLGRVHSAHPIDGSTPSSRPDSEKHSLPPTATRTLPGTTRPMYSIGKVKKISSAAALAPPDTTVKSSPVREGTSSLKTNLFTPPSTTHSKSLGTKNGTSRKSGESVMQGWALVFSQSNRTKIEPPLDISNLKETRKANLIIFKKGKMQLLTSATAIPTSEHKVPLPLNSVAFKRIHLKLSTPKSSGILDTKSTGDVKNSELGKMKSTPLGRNLKRPNSTAPEVNDTHLAVSSKTSKTLSTESNDKSLHRPIPSFKKRSNPKDPSRIPPFNASDDRKVAPPASSITPLPRDKKRMASSRDDPTTEQSEILNSKHHSPGSEGNAEPLQQHNLADKGGRPPRAPLSLKTTSSDMRRPRSSQDDSDSEQSSGSRVKRARSEIAPNVSCPSPSKAYVDEKRSSKKIKPKPTVDDGASSHERRECFEDILHDRDETPSNRPDRPISRKRRERDGEVGSNTKGDLGVPSKRNKLGGSTKATPSESDGREFDRQSSQSSSGSDRRASVGHSKTTSVQSKNVSSDKIHPRTTEKSKVRSHGRVNAGEHGLASSPIKLVDHGHSDAHSVDYCAASDGDTSNYTKSVSSGKGPLRKTLSDLQSDRGSLSGTTSHHSTKSGVDTPKADQTRKRALPTPSRGTLHPSPSLRTSQLAEMGADLNLTPSTPVTAKARNLYTPLPSSPTRNMTSDMWRKYALTHKRRADSFNRESGSSKGSSSGKKASLPRCLHYIASVICFMRAHAPTDEDGGSFSYLEKCPSTKSSLSQLINHTLDLIKSEEWMPIHSLLLRCHASLLSRAVAGRHGSYRALCQELDHLTKKKARADPAQPRDDLEALISKKTADVQMHSKWFADMAMSIEAKMQEADLDCSNFHELFHAFTVKQPIAVGSKAFVICDEARQIFMSFVSMKFGDVHFEFFPDLSALVS</sequence>
<feature type="region of interest" description="Disordered" evidence="1">
    <location>
        <begin position="969"/>
        <end position="998"/>
    </location>
</feature>
<evidence type="ECO:0000313" key="2">
    <source>
        <dbReference type="EMBL" id="KAH6585890.1"/>
    </source>
</evidence>
<feature type="region of interest" description="Disordered" evidence="1">
    <location>
        <begin position="1011"/>
        <end position="1030"/>
    </location>
</feature>
<feature type="compositionally biased region" description="Basic and acidic residues" evidence="1">
    <location>
        <begin position="867"/>
        <end position="877"/>
    </location>
</feature>
<protein>
    <submittedName>
        <fullName evidence="2">Uncharacterized protein</fullName>
    </submittedName>
</protein>
<feature type="region of interest" description="Disordered" evidence="1">
    <location>
        <begin position="378"/>
        <end position="423"/>
    </location>
</feature>
<feature type="compositionally biased region" description="Basic and acidic residues" evidence="1">
    <location>
        <begin position="724"/>
        <end position="768"/>
    </location>
</feature>
<feature type="compositionally biased region" description="Low complexity" evidence="1">
    <location>
        <begin position="111"/>
        <end position="143"/>
    </location>
</feature>
<feature type="compositionally biased region" description="Polar residues" evidence="1">
    <location>
        <begin position="821"/>
        <end position="832"/>
    </location>
</feature>